<sequence length="494" mass="57298">MACNEEAESETWITFFWVVENYRYFNDSFDCLFSPNFRVSSILWTIALHPRWDMDKNVIRFKVHRTFDSDSLDSVAKYDFAILAEDGLVLQISEIDTMYPEDKCHDDSPKEMPITKRAAELSRDTLRLRCRVRRTDGKEMKPATFFARTVLSMKKRNFLWDIKRFSLLIPGCKCTYTVMSPVENKELTLKIEVNKDDKIRIFIESCEEKIFYLKFQSFITDVNGSKVDCGKGEFTSDHKSAVCTLPFTKKCLMQNQHLYLKKDVLSLYCECSWYDKSPLKKIERIDFGISSHCIGDDVCATSYSPPTKLSQFDKMLDLKEDMQCLYDEGVFSDVKIHANTQTFHAHKAILSARSPVFRAMLTNDMKEKVQASVDVLDLEDDTVRRMLLYVYTNALEDLQWESALKLFIAADKYQIISLKSKCRSFLECNLCPKNLCEGLVLSDMHGDSVLKESAQNYILSHEKDVFGSDEWKLFTKNNCALAAETMLLIWQKKN</sequence>
<organism evidence="2 3">
    <name type="scientific">Trichonephila inaurata madagascariensis</name>
    <dbReference type="NCBI Taxonomy" id="2747483"/>
    <lineage>
        <taxon>Eukaryota</taxon>
        <taxon>Metazoa</taxon>
        <taxon>Ecdysozoa</taxon>
        <taxon>Arthropoda</taxon>
        <taxon>Chelicerata</taxon>
        <taxon>Arachnida</taxon>
        <taxon>Araneae</taxon>
        <taxon>Araneomorphae</taxon>
        <taxon>Entelegynae</taxon>
        <taxon>Araneoidea</taxon>
        <taxon>Nephilidae</taxon>
        <taxon>Trichonephila</taxon>
        <taxon>Trichonephila inaurata</taxon>
    </lineage>
</organism>
<dbReference type="Gene3D" id="1.25.40.420">
    <property type="match status" value="1"/>
</dbReference>
<protein>
    <submittedName>
        <fullName evidence="2">TD and POZ domain-containing protein 3</fullName>
    </submittedName>
</protein>
<dbReference type="Pfam" id="PF00651">
    <property type="entry name" value="BTB"/>
    <property type="match status" value="1"/>
</dbReference>
<dbReference type="OrthoDB" id="684045at2759"/>
<dbReference type="SMART" id="SM00225">
    <property type="entry name" value="BTB"/>
    <property type="match status" value="1"/>
</dbReference>
<evidence type="ECO:0000313" key="2">
    <source>
        <dbReference type="EMBL" id="GFS52922.1"/>
    </source>
</evidence>
<comment type="caution">
    <text evidence="2">The sequence shown here is derived from an EMBL/GenBank/DDBJ whole genome shotgun (WGS) entry which is preliminary data.</text>
</comment>
<dbReference type="InterPro" id="IPR011333">
    <property type="entry name" value="SKP1/BTB/POZ_sf"/>
</dbReference>
<dbReference type="SUPFAM" id="SSF49599">
    <property type="entry name" value="TRAF domain-like"/>
    <property type="match status" value="1"/>
</dbReference>
<accession>A0A8X6MFZ9</accession>
<dbReference type="PROSITE" id="PS50097">
    <property type="entry name" value="BTB"/>
    <property type="match status" value="1"/>
</dbReference>
<dbReference type="EMBL" id="BMAV01026741">
    <property type="protein sequence ID" value="GFS52922.1"/>
    <property type="molecule type" value="Genomic_DNA"/>
</dbReference>
<evidence type="ECO:0000313" key="3">
    <source>
        <dbReference type="Proteomes" id="UP000886998"/>
    </source>
</evidence>
<dbReference type="PANTHER" id="PTHR24413">
    <property type="entry name" value="SPECKLE-TYPE POZ PROTEIN"/>
    <property type="match status" value="1"/>
</dbReference>
<dbReference type="Gene3D" id="3.30.710.10">
    <property type="entry name" value="Potassium Channel Kv1.1, Chain A"/>
    <property type="match status" value="1"/>
</dbReference>
<evidence type="ECO:0000259" key="1">
    <source>
        <dbReference type="PROSITE" id="PS50097"/>
    </source>
</evidence>
<dbReference type="Proteomes" id="UP000886998">
    <property type="component" value="Unassembled WGS sequence"/>
</dbReference>
<gene>
    <name evidence="2" type="primary">Tdpoz3</name>
    <name evidence="2" type="ORF">TNIN_462921</name>
</gene>
<dbReference type="InterPro" id="IPR000210">
    <property type="entry name" value="BTB/POZ_dom"/>
</dbReference>
<feature type="domain" description="BTB" evidence="1">
    <location>
        <begin position="332"/>
        <end position="399"/>
    </location>
</feature>
<name>A0A8X6MFZ9_9ARAC</name>
<reference evidence="2" key="1">
    <citation type="submission" date="2020-08" db="EMBL/GenBank/DDBJ databases">
        <title>Multicomponent nature underlies the extraordinary mechanical properties of spider dragline silk.</title>
        <authorList>
            <person name="Kono N."/>
            <person name="Nakamura H."/>
            <person name="Mori M."/>
            <person name="Yoshida Y."/>
            <person name="Ohtoshi R."/>
            <person name="Malay A.D."/>
            <person name="Moran D.A.P."/>
            <person name="Tomita M."/>
            <person name="Numata K."/>
            <person name="Arakawa K."/>
        </authorList>
    </citation>
    <scope>NUCLEOTIDE SEQUENCE</scope>
</reference>
<dbReference type="AlphaFoldDB" id="A0A8X6MFZ9"/>
<dbReference type="SUPFAM" id="SSF54695">
    <property type="entry name" value="POZ domain"/>
    <property type="match status" value="1"/>
</dbReference>
<proteinExistence type="predicted"/>
<keyword evidence="3" id="KW-1185">Reference proteome</keyword>